<dbReference type="EMBL" id="PRDK01000001">
    <property type="protein sequence ID" value="MBE8712345.1"/>
    <property type="molecule type" value="Genomic_DNA"/>
</dbReference>
<sequence>MKKEYQLTENNNLSSYDYQVADHLIKVSLPKGIVADHALPTFVDFHAVNVDLSKPVSEITISIEPHDEDLTNATLRSDISMTWGDRFRFYETEDTYVTQVMSESSNESWWMISSKDFSSSKIYAIRSELEGNSILGWLIMVTFAQASLLHQTILIHASVIEKDGHGYAFLGKSGTGKSTHARLWMENIENAKLLNDDNPAIRILENGEVFIYGTPWSGKTPCYKNKGVPVKAIIRLKQAPYNEMIWKTGREAIIALLPSSSSIRWNRNLFDQMLNSLEEIIKNIPVGQLSCLPDREAAVLCFNKVINLK</sequence>
<proteinExistence type="predicted"/>
<comment type="caution">
    <text evidence="1">The sequence shown here is derived from an EMBL/GenBank/DDBJ whole genome shotgun (WGS) entry which is preliminary data.</text>
</comment>
<accession>A0A928USF4</accession>
<organism evidence="1 2">
    <name type="scientific">Sphingobacterium hungaricum</name>
    <dbReference type="NCBI Taxonomy" id="2082723"/>
    <lineage>
        <taxon>Bacteria</taxon>
        <taxon>Pseudomonadati</taxon>
        <taxon>Bacteroidota</taxon>
        <taxon>Sphingobacteriia</taxon>
        <taxon>Sphingobacteriales</taxon>
        <taxon>Sphingobacteriaceae</taxon>
        <taxon>Sphingobacterium</taxon>
    </lineage>
</organism>
<dbReference type="Gene3D" id="3.40.50.300">
    <property type="entry name" value="P-loop containing nucleotide triphosphate hydrolases"/>
    <property type="match status" value="1"/>
</dbReference>
<dbReference type="AlphaFoldDB" id="A0A928USF4"/>
<protein>
    <recommendedName>
        <fullName evidence="3">SynChlorMet cassette protein ScmC</fullName>
    </recommendedName>
</protein>
<gene>
    <name evidence="1" type="ORF">C4F49_01445</name>
</gene>
<evidence type="ECO:0008006" key="3">
    <source>
        <dbReference type="Google" id="ProtNLM"/>
    </source>
</evidence>
<evidence type="ECO:0000313" key="1">
    <source>
        <dbReference type="EMBL" id="MBE8712345.1"/>
    </source>
</evidence>
<reference evidence="1" key="1">
    <citation type="submission" date="2018-02" db="EMBL/GenBank/DDBJ databases">
        <authorList>
            <person name="Vasarhelyi B.M."/>
            <person name="Deshmukh S."/>
            <person name="Balint B."/>
            <person name="Kukolya J."/>
        </authorList>
    </citation>
    <scope>NUCLEOTIDE SEQUENCE</scope>
    <source>
        <strain evidence="1">KB22</strain>
    </source>
</reference>
<dbReference type="InterPro" id="IPR027417">
    <property type="entry name" value="P-loop_NTPase"/>
</dbReference>
<dbReference type="Proteomes" id="UP000616201">
    <property type="component" value="Unassembled WGS sequence"/>
</dbReference>
<dbReference type="SUPFAM" id="SSF53795">
    <property type="entry name" value="PEP carboxykinase-like"/>
    <property type="match status" value="1"/>
</dbReference>
<keyword evidence="2" id="KW-1185">Reference proteome</keyword>
<evidence type="ECO:0000313" key="2">
    <source>
        <dbReference type="Proteomes" id="UP000616201"/>
    </source>
</evidence>
<name>A0A928USF4_9SPHI</name>